<evidence type="ECO:0000256" key="2">
    <source>
        <dbReference type="ARBA" id="ARBA00022771"/>
    </source>
</evidence>
<reference evidence="12" key="2">
    <citation type="submission" date="2023-06" db="EMBL/GenBank/DDBJ databases">
        <authorList>
            <person name="Ma L."/>
            <person name="Liu K.-W."/>
            <person name="Li Z."/>
            <person name="Hsiao Y.-Y."/>
            <person name="Qi Y."/>
            <person name="Fu T."/>
            <person name="Tang G."/>
            <person name="Zhang D."/>
            <person name="Sun W.-H."/>
            <person name="Liu D.-K."/>
            <person name="Li Y."/>
            <person name="Chen G.-Z."/>
            <person name="Liu X.-D."/>
            <person name="Liao X.-Y."/>
            <person name="Jiang Y.-T."/>
            <person name="Yu X."/>
            <person name="Hao Y."/>
            <person name="Huang J."/>
            <person name="Zhao X.-W."/>
            <person name="Ke S."/>
            <person name="Chen Y.-Y."/>
            <person name="Wu W.-L."/>
            <person name="Hsu J.-L."/>
            <person name="Lin Y.-F."/>
            <person name="Huang M.-D."/>
            <person name="Li C.-Y."/>
            <person name="Huang L."/>
            <person name="Wang Z.-W."/>
            <person name="Zhao X."/>
            <person name="Zhong W.-Y."/>
            <person name="Peng D.-H."/>
            <person name="Ahmad S."/>
            <person name="Lan S."/>
            <person name="Zhang J.-S."/>
            <person name="Tsai W.-C."/>
            <person name="Van De Peer Y."/>
            <person name="Liu Z.-J."/>
        </authorList>
    </citation>
    <scope>NUCLEOTIDE SEQUENCE</scope>
    <source>
        <strain evidence="12">SCP</strain>
        <tissue evidence="12">Leaves</tissue>
    </source>
</reference>
<dbReference type="PANTHER" id="PTHR31992">
    <property type="entry name" value="DOF ZINC FINGER PROTEIN DOF1.4-RELATED"/>
    <property type="match status" value="1"/>
</dbReference>
<dbReference type="InterPro" id="IPR003851">
    <property type="entry name" value="Znf_Dof"/>
</dbReference>
<keyword evidence="2 8" id="KW-0863">Zinc-finger</keyword>
<keyword evidence="13" id="KW-1185">Reference proteome</keyword>
<feature type="region of interest" description="Disordered" evidence="10">
    <location>
        <begin position="173"/>
        <end position="194"/>
    </location>
</feature>
<evidence type="ECO:0000256" key="1">
    <source>
        <dbReference type="ARBA" id="ARBA00022723"/>
    </source>
</evidence>
<evidence type="ECO:0000259" key="11">
    <source>
        <dbReference type="PROSITE" id="PS50884"/>
    </source>
</evidence>
<dbReference type="PROSITE" id="PS01361">
    <property type="entry name" value="ZF_DOF_1"/>
    <property type="match status" value="1"/>
</dbReference>
<dbReference type="AlphaFoldDB" id="A0AAV9AQ34"/>
<evidence type="ECO:0000256" key="3">
    <source>
        <dbReference type="ARBA" id="ARBA00022833"/>
    </source>
</evidence>
<proteinExistence type="predicted"/>
<feature type="domain" description="Dof-type" evidence="11">
    <location>
        <begin position="41"/>
        <end position="95"/>
    </location>
</feature>
<sequence>MTPTSATLDMDSWVWTGNLLSEGVTTETHQTQQTQQQVTPIKCPRCDSSNTKFCYYNNYNRSQPRHFCKACRRHWTNGGTLRNVPVGGTRKVTTNHSKPNKRHKKSISTTTTTTTTTSVLEQTQQEQQQQPIINNDVLLQSVLPQPTQQTTFSFFDSFLPPLPPQMQLFPYTNINSSSNKNSESSFSSTTSSATPWTSNLLDLNCWNWEDIN</sequence>
<keyword evidence="6 9" id="KW-0804">Transcription</keyword>
<comment type="function">
    <text evidence="9">Transcription factor that binds specifically to a 5'-AA[AG]G-3' consensus core sequence.</text>
</comment>
<protein>
    <recommendedName>
        <fullName evidence="9">Dof zinc finger protein</fullName>
    </recommendedName>
</protein>
<organism evidence="12 13">
    <name type="scientific">Acorus gramineus</name>
    <name type="common">Dwarf sweet flag</name>
    <dbReference type="NCBI Taxonomy" id="55184"/>
    <lineage>
        <taxon>Eukaryota</taxon>
        <taxon>Viridiplantae</taxon>
        <taxon>Streptophyta</taxon>
        <taxon>Embryophyta</taxon>
        <taxon>Tracheophyta</taxon>
        <taxon>Spermatophyta</taxon>
        <taxon>Magnoliopsida</taxon>
        <taxon>Liliopsida</taxon>
        <taxon>Acoraceae</taxon>
        <taxon>Acorus</taxon>
    </lineage>
</organism>
<dbReference type="GO" id="GO:0003677">
    <property type="term" value="F:DNA binding"/>
    <property type="evidence" value="ECO:0007669"/>
    <property type="project" value="UniProtKB-UniRule"/>
</dbReference>
<evidence type="ECO:0000256" key="10">
    <source>
        <dbReference type="SAM" id="MobiDB-lite"/>
    </source>
</evidence>
<accession>A0AAV9AQ34</accession>
<feature type="compositionally biased region" description="Low complexity" evidence="10">
    <location>
        <begin position="108"/>
        <end position="117"/>
    </location>
</feature>
<gene>
    <name evidence="12" type="ORF">QJS04_geneDACA000521</name>
</gene>
<dbReference type="GO" id="GO:0008270">
    <property type="term" value="F:zinc ion binding"/>
    <property type="evidence" value="ECO:0007669"/>
    <property type="project" value="UniProtKB-KW"/>
</dbReference>
<evidence type="ECO:0000256" key="7">
    <source>
        <dbReference type="ARBA" id="ARBA00023242"/>
    </source>
</evidence>
<evidence type="ECO:0000313" key="12">
    <source>
        <dbReference type="EMBL" id="KAK1266291.1"/>
    </source>
</evidence>
<keyword evidence="7 8" id="KW-0539">Nucleus</keyword>
<dbReference type="PANTHER" id="PTHR31992:SF97">
    <property type="entry name" value="DOF ZINC FINGER PROTEIN"/>
    <property type="match status" value="1"/>
</dbReference>
<dbReference type="EMBL" id="JAUJYN010000007">
    <property type="protein sequence ID" value="KAK1266291.1"/>
    <property type="molecule type" value="Genomic_DNA"/>
</dbReference>
<evidence type="ECO:0000256" key="6">
    <source>
        <dbReference type="ARBA" id="ARBA00023163"/>
    </source>
</evidence>
<dbReference type="Proteomes" id="UP001179952">
    <property type="component" value="Unassembled WGS sequence"/>
</dbReference>
<keyword evidence="1 9" id="KW-0479">Metal-binding</keyword>
<feature type="region of interest" description="Disordered" evidence="10">
    <location>
        <begin position="87"/>
        <end position="117"/>
    </location>
</feature>
<dbReference type="PROSITE" id="PS50884">
    <property type="entry name" value="ZF_DOF_2"/>
    <property type="match status" value="1"/>
</dbReference>
<evidence type="ECO:0000313" key="13">
    <source>
        <dbReference type="Proteomes" id="UP001179952"/>
    </source>
</evidence>
<dbReference type="GO" id="GO:0003700">
    <property type="term" value="F:DNA-binding transcription factor activity"/>
    <property type="evidence" value="ECO:0007669"/>
    <property type="project" value="UniProtKB-UniRule"/>
</dbReference>
<reference evidence="12" key="1">
    <citation type="journal article" date="2023" name="Nat. Commun.">
        <title>Diploid and tetraploid genomes of Acorus and the evolution of monocots.</title>
        <authorList>
            <person name="Ma L."/>
            <person name="Liu K.W."/>
            <person name="Li Z."/>
            <person name="Hsiao Y.Y."/>
            <person name="Qi Y."/>
            <person name="Fu T."/>
            <person name="Tang G.D."/>
            <person name="Zhang D."/>
            <person name="Sun W.H."/>
            <person name="Liu D.K."/>
            <person name="Li Y."/>
            <person name="Chen G.Z."/>
            <person name="Liu X.D."/>
            <person name="Liao X.Y."/>
            <person name="Jiang Y.T."/>
            <person name="Yu X."/>
            <person name="Hao Y."/>
            <person name="Huang J."/>
            <person name="Zhao X.W."/>
            <person name="Ke S."/>
            <person name="Chen Y.Y."/>
            <person name="Wu W.L."/>
            <person name="Hsu J.L."/>
            <person name="Lin Y.F."/>
            <person name="Huang M.D."/>
            <person name="Li C.Y."/>
            <person name="Huang L."/>
            <person name="Wang Z.W."/>
            <person name="Zhao X."/>
            <person name="Zhong W.Y."/>
            <person name="Peng D.H."/>
            <person name="Ahmad S."/>
            <person name="Lan S."/>
            <person name="Zhang J.S."/>
            <person name="Tsai W.C."/>
            <person name="Van de Peer Y."/>
            <person name="Liu Z.J."/>
        </authorList>
    </citation>
    <scope>NUCLEOTIDE SEQUENCE</scope>
    <source>
        <strain evidence="12">SCP</strain>
    </source>
</reference>
<evidence type="ECO:0000256" key="5">
    <source>
        <dbReference type="ARBA" id="ARBA00023125"/>
    </source>
</evidence>
<comment type="subcellular location">
    <subcellularLocation>
        <location evidence="8 9">Nucleus</location>
    </subcellularLocation>
</comment>
<evidence type="ECO:0000256" key="4">
    <source>
        <dbReference type="ARBA" id="ARBA00023015"/>
    </source>
</evidence>
<dbReference type="GO" id="GO:0005634">
    <property type="term" value="C:nucleus"/>
    <property type="evidence" value="ECO:0007669"/>
    <property type="project" value="UniProtKB-SubCell"/>
</dbReference>
<dbReference type="Pfam" id="PF02701">
    <property type="entry name" value="Zn_ribbon_Dof"/>
    <property type="match status" value="1"/>
</dbReference>
<dbReference type="InterPro" id="IPR045174">
    <property type="entry name" value="Dof"/>
</dbReference>
<keyword evidence="5 8" id="KW-0238">DNA-binding</keyword>
<name>A0AAV9AQ34_ACOGR</name>
<keyword evidence="4 9" id="KW-0805">Transcription regulation</keyword>
<evidence type="ECO:0000256" key="9">
    <source>
        <dbReference type="RuleBase" id="RU369094"/>
    </source>
</evidence>
<comment type="caution">
    <text evidence="12">The sequence shown here is derived from an EMBL/GenBank/DDBJ whole genome shotgun (WGS) entry which is preliminary data.</text>
</comment>
<keyword evidence="3 9" id="KW-0862">Zinc</keyword>
<evidence type="ECO:0000256" key="8">
    <source>
        <dbReference type="PROSITE-ProRule" id="PRU00071"/>
    </source>
</evidence>